<dbReference type="NCBIfam" id="TIGR01409">
    <property type="entry name" value="TAT_signal_seq"/>
    <property type="match status" value="1"/>
</dbReference>
<dbReference type="InterPro" id="IPR036249">
    <property type="entry name" value="Thioredoxin-like_sf"/>
</dbReference>
<dbReference type="Gene3D" id="3.40.30.10">
    <property type="entry name" value="Glutaredoxin"/>
    <property type="match status" value="1"/>
</dbReference>
<keyword evidence="4" id="KW-1185">Reference proteome</keyword>
<feature type="signal peptide" evidence="1">
    <location>
        <begin position="1"/>
        <end position="33"/>
    </location>
</feature>
<dbReference type="Proteomes" id="UP000294881">
    <property type="component" value="Unassembled WGS sequence"/>
</dbReference>
<dbReference type="Pfam" id="PF08534">
    <property type="entry name" value="Redoxin"/>
    <property type="match status" value="1"/>
</dbReference>
<dbReference type="InterPro" id="IPR006311">
    <property type="entry name" value="TAT_signal"/>
</dbReference>
<dbReference type="PANTHER" id="PTHR43640:SF1">
    <property type="entry name" value="THIOREDOXIN-DEPENDENT PEROXIREDOXIN"/>
    <property type="match status" value="1"/>
</dbReference>
<sequence>MNHPCRLSRRRLLTGSALAGLVLALASSATVLAAPPPVKPGSPPPTFTLTSAAGARVSLADFKGRTVVLEWTNHACPFVQKHYSSNNMQNLQRDAKSAGVVWLSIISSAPGEQGAVSAEEANRLTASRNAAPAQVLFDPDGKVGRAYGARATPHMYVIAPDGRLAYMGAIDDRPGTDVAEIAGARNHVREALAELASGKPVSTPQTRAYGCAIKYAT</sequence>
<dbReference type="InterPro" id="IPR019546">
    <property type="entry name" value="TAT_signal_bac_arc"/>
</dbReference>
<dbReference type="RefSeq" id="WP_132005965.1">
    <property type="nucleotide sequence ID" value="NZ_JBHUNN010000002.1"/>
</dbReference>
<dbReference type="PANTHER" id="PTHR43640">
    <property type="entry name" value="OS07G0260300 PROTEIN"/>
    <property type="match status" value="1"/>
</dbReference>
<dbReference type="GO" id="GO:0016491">
    <property type="term" value="F:oxidoreductase activity"/>
    <property type="evidence" value="ECO:0007669"/>
    <property type="project" value="InterPro"/>
</dbReference>
<name>A0A4R2GTK2_9HYPH</name>
<accession>A0A4R2GTK2</accession>
<dbReference type="OrthoDB" id="9809746at2"/>
<dbReference type="InterPro" id="IPR047262">
    <property type="entry name" value="PRX-like1"/>
</dbReference>
<proteinExistence type="predicted"/>
<gene>
    <name evidence="3" type="ORF">EV666_105215</name>
</gene>
<reference evidence="3 4" key="1">
    <citation type="submission" date="2019-03" db="EMBL/GenBank/DDBJ databases">
        <title>Genomic Encyclopedia of Type Strains, Phase IV (KMG-IV): sequencing the most valuable type-strain genomes for metagenomic binning, comparative biology and taxonomic classification.</title>
        <authorList>
            <person name="Goeker M."/>
        </authorList>
    </citation>
    <scope>NUCLEOTIDE SEQUENCE [LARGE SCALE GENOMIC DNA]</scope>
    <source>
        <strain evidence="3 4">DSM 22958</strain>
    </source>
</reference>
<evidence type="ECO:0000256" key="1">
    <source>
        <dbReference type="SAM" id="SignalP"/>
    </source>
</evidence>
<dbReference type="InterPro" id="IPR013766">
    <property type="entry name" value="Thioredoxin_domain"/>
</dbReference>
<dbReference type="PROSITE" id="PS51352">
    <property type="entry name" value="THIOREDOXIN_2"/>
    <property type="match status" value="1"/>
</dbReference>
<evidence type="ECO:0000259" key="2">
    <source>
        <dbReference type="PROSITE" id="PS51352"/>
    </source>
</evidence>
<organism evidence="3 4">
    <name type="scientific">Camelimonas lactis</name>
    <dbReference type="NCBI Taxonomy" id="659006"/>
    <lineage>
        <taxon>Bacteria</taxon>
        <taxon>Pseudomonadati</taxon>
        <taxon>Pseudomonadota</taxon>
        <taxon>Alphaproteobacteria</taxon>
        <taxon>Hyphomicrobiales</taxon>
        <taxon>Chelatococcaceae</taxon>
        <taxon>Camelimonas</taxon>
    </lineage>
</organism>
<protein>
    <submittedName>
        <fullName evidence="3">Secreted protein</fullName>
    </submittedName>
</protein>
<dbReference type="AlphaFoldDB" id="A0A4R2GTK2"/>
<dbReference type="EMBL" id="SLWL01000005">
    <property type="protein sequence ID" value="TCO13843.1"/>
    <property type="molecule type" value="Genomic_DNA"/>
</dbReference>
<dbReference type="SUPFAM" id="SSF52833">
    <property type="entry name" value="Thioredoxin-like"/>
    <property type="match status" value="1"/>
</dbReference>
<evidence type="ECO:0000313" key="4">
    <source>
        <dbReference type="Proteomes" id="UP000294881"/>
    </source>
</evidence>
<dbReference type="PROSITE" id="PS51318">
    <property type="entry name" value="TAT"/>
    <property type="match status" value="1"/>
</dbReference>
<dbReference type="InterPro" id="IPR013740">
    <property type="entry name" value="Redoxin"/>
</dbReference>
<evidence type="ECO:0000313" key="3">
    <source>
        <dbReference type="EMBL" id="TCO13843.1"/>
    </source>
</evidence>
<comment type="caution">
    <text evidence="3">The sequence shown here is derived from an EMBL/GenBank/DDBJ whole genome shotgun (WGS) entry which is preliminary data.</text>
</comment>
<feature type="chain" id="PRO_5020789930" evidence="1">
    <location>
        <begin position="34"/>
        <end position="217"/>
    </location>
</feature>
<feature type="domain" description="Thioredoxin" evidence="2">
    <location>
        <begin position="38"/>
        <end position="193"/>
    </location>
</feature>
<dbReference type="CDD" id="cd02969">
    <property type="entry name" value="PRX_like1"/>
    <property type="match status" value="1"/>
</dbReference>
<keyword evidence="1" id="KW-0732">Signal</keyword>